<reference evidence="1" key="1">
    <citation type="submission" date="2020-04" db="EMBL/GenBank/DDBJ databases">
        <title>A chromosome-scale assembly and high-density genetic map of the yellow drum (Nibea albiflora) genome.</title>
        <authorList>
            <person name="Xu D."/>
            <person name="Zhang W."/>
            <person name="Chen R."/>
            <person name="Tan P."/>
            <person name="Wang L."/>
            <person name="Song H."/>
            <person name="Tian L."/>
            <person name="Zhu Q."/>
            <person name="Wang B."/>
        </authorList>
    </citation>
    <scope>NUCLEOTIDE SEQUENCE</scope>
    <source>
        <strain evidence="1">ZJHYS-2018</strain>
    </source>
</reference>
<keyword evidence="2" id="KW-1185">Reference proteome</keyword>
<evidence type="ECO:0000313" key="1">
    <source>
        <dbReference type="EMBL" id="KAG8007965.1"/>
    </source>
</evidence>
<dbReference type="Proteomes" id="UP000805704">
    <property type="component" value="Chromosome 19"/>
</dbReference>
<name>A0ACB7F1R3_NIBAL</name>
<gene>
    <name evidence="1" type="ORF">GBF38_003686</name>
</gene>
<comment type="caution">
    <text evidence="1">The sequence shown here is derived from an EMBL/GenBank/DDBJ whole genome shotgun (WGS) entry which is preliminary data.</text>
</comment>
<organism evidence="1 2">
    <name type="scientific">Nibea albiflora</name>
    <name type="common">Yellow drum</name>
    <name type="synonym">Corvina albiflora</name>
    <dbReference type="NCBI Taxonomy" id="240163"/>
    <lineage>
        <taxon>Eukaryota</taxon>
        <taxon>Metazoa</taxon>
        <taxon>Chordata</taxon>
        <taxon>Craniata</taxon>
        <taxon>Vertebrata</taxon>
        <taxon>Euteleostomi</taxon>
        <taxon>Actinopterygii</taxon>
        <taxon>Neopterygii</taxon>
        <taxon>Teleostei</taxon>
        <taxon>Neoteleostei</taxon>
        <taxon>Acanthomorphata</taxon>
        <taxon>Eupercaria</taxon>
        <taxon>Sciaenidae</taxon>
        <taxon>Nibea</taxon>
    </lineage>
</organism>
<protein>
    <submittedName>
        <fullName evidence="1">Uncharacterized protein</fullName>
    </submittedName>
</protein>
<accession>A0ACB7F1R3</accession>
<dbReference type="EMBL" id="CM024807">
    <property type="protein sequence ID" value="KAG8007965.1"/>
    <property type="molecule type" value="Genomic_DNA"/>
</dbReference>
<proteinExistence type="predicted"/>
<sequence>MQGDQQDDGTQNSSARTTPHCSDDQQDANTASSSSPETFGSGEAALPPMDTVHKQYYGGQQPDSGARDLDTAKLRNRLEGPTANDNVRDVKGCLAWLRDKVAGRIQTGSDTDVKTPRFRSFEWGSPTWAVVVSAAEVATKKATCGREAEPDPPFGKAQPGVTLRLPVR</sequence>
<evidence type="ECO:0000313" key="2">
    <source>
        <dbReference type="Proteomes" id="UP000805704"/>
    </source>
</evidence>